<keyword evidence="2" id="KW-1185">Reference proteome</keyword>
<reference evidence="1 2" key="1">
    <citation type="submission" date="2017-04" db="EMBL/GenBank/DDBJ databases">
        <title>High diversity of culturable Acinetobacter species in natural soil and water ecosystems.</title>
        <authorList>
            <person name="Nemec A."/>
            <person name="Radolfova-Krizova L."/>
        </authorList>
    </citation>
    <scope>NUCLEOTIDE SEQUENCE [LARGE SCALE GENOMIC DNA]</scope>
    <source>
        <strain evidence="1 2">ANC 4999</strain>
    </source>
</reference>
<dbReference type="STRING" id="1977882.B9T28_03715"/>
<evidence type="ECO:0000313" key="2">
    <source>
        <dbReference type="Proteomes" id="UP000242765"/>
    </source>
</evidence>
<dbReference type="RefSeq" id="WP_086202622.1">
    <property type="nucleotide sequence ID" value="NZ_NEGB01000002.1"/>
</dbReference>
<sequence>MEQIVHNNILNNHQQTARKLLDISEHLMHIFQDQWFYLEHVTAQNMLGVNAEQQVLSIANGLWDIHFSSTEPLLQIKSQFPQQSFEKIAQFILLEMPFFTGNLVAQHPTTVKAKTQVFRQTLIEQIFAWVDGESRIEQYLYTISEKDATEIDQLLIAENYYTHPYLTEFAQQGKQIPLAVELNIKHLCLVNSVQGESFIQINELMPIYDQLCFSAAQFLPEAVFRIVETQFLDSFQLINLVEQQQNLQLLMHHAIEQPHLLGFSKLMLRGYWQNNDLFSKPNFLNKKCIYWDESQFHFLPVFYYQRTVNWLFKQDSQVIDWISRNMTKPSVPIAITALSFVDTTKIHPQVILLTLKYFRDISARLFVYECHVYAKKHFWFNHYRNQKYSLDSELSQAMHTQQISNSVLYLEEWLNLLHLISEDNVYITKQVFQKQSRVLQAYMHFLQKIVDGLDADLIAYINPKTHEHRGFITTLQKYKLSASDFRQVFQHPALNFSRRISVFDSYVADYLVDFFLQNKEIKKSVTWSGLFQQAAHWHQQLQHETTLKKLRLRIQTNEWARLSPEKYMYYGDWRFEELHQLERIIHESADFNHCLAVAYSQRMSDGEYVAFHMTSEQDQNLHLTLGCIYEYDQLSLEQLKFPNNRDADVHSLNIARLFIGEFNLMLRQKSAEVER</sequence>
<dbReference type="EMBL" id="NEGB01000002">
    <property type="protein sequence ID" value="OTG66378.1"/>
    <property type="molecule type" value="Genomic_DNA"/>
</dbReference>
<proteinExistence type="predicted"/>
<evidence type="ECO:0000313" key="1">
    <source>
        <dbReference type="EMBL" id="OTG66378.1"/>
    </source>
</evidence>
<protein>
    <submittedName>
        <fullName evidence="1">Uncharacterized protein</fullName>
    </submittedName>
</protein>
<accession>A0A1Y3CIE3</accession>
<dbReference type="OrthoDB" id="6708817at2"/>
<gene>
    <name evidence="1" type="ORF">B9T28_03715</name>
</gene>
<name>A0A1Y3CIE3_9GAMM</name>
<organism evidence="1 2">
    <name type="scientific">Acinetobacter silvestris</name>
    <dbReference type="NCBI Taxonomy" id="1977882"/>
    <lineage>
        <taxon>Bacteria</taxon>
        <taxon>Pseudomonadati</taxon>
        <taxon>Pseudomonadota</taxon>
        <taxon>Gammaproteobacteria</taxon>
        <taxon>Moraxellales</taxon>
        <taxon>Moraxellaceae</taxon>
        <taxon>Acinetobacter</taxon>
    </lineage>
</organism>
<dbReference type="AlphaFoldDB" id="A0A1Y3CIE3"/>
<comment type="caution">
    <text evidence="1">The sequence shown here is derived from an EMBL/GenBank/DDBJ whole genome shotgun (WGS) entry which is preliminary data.</text>
</comment>
<dbReference type="Proteomes" id="UP000242765">
    <property type="component" value="Unassembled WGS sequence"/>
</dbReference>